<protein>
    <submittedName>
        <fullName evidence="4">NUDIX hydrolase</fullName>
    </submittedName>
</protein>
<dbReference type="AlphaFoldDB" id="A0A2N3LKU7"/>
<evidence type="ECO:0000313" key="5">
    <source>
        <dbReference type="Proteomes" id="UP000233440"/>
    </source>
</evidence>
<dbReference type="PANTHER" id="PTHR43046:SF14">
    <property type="entry name" value="MUTT_NUDIX FAMILY PROTEIN"/>
    <property type="match status" value="1"/>
</dbReference>
<keyword evidence="2 4" id="KW-0378">Hydrolase</keyword>
<dbReference type="InterPro" id="IPR015797">
    <property type="entry name" value="NUDIX_hydrolase-like_dom_sf"/>
</dbReference>
<feature type="domain" description="Nudix hydrolase" evidence="3">
    <location>
        <begin position="1"/>
        <end position="141"/>
    </location>
</feature>
<dbReference type="InterPro" id="IPR000086">
    <property type="entry name" value="NUDIX_hydrolase_dom"/>
</dbReference>
<organism evidence="4 5">
    <name type="scientific">Heyndrickxia camelliae</name>
    <dbReference type="NCBI Taxonomy" id="1707093"/>
    <lineage>
        <taxon>Bacteria</taxon>
        <taxon>Bacillati</taxon>
        <taxon>Bacillota</taxon>
        <taxon>Bacilli</taxon>
        <taxon>Bacillales</taxon>
        <taxon>Bacillaceae</taxon>
        <taxon>Heyndrickxia</taxon>
    </lineage>
</organism>
<dbReference type="PANTHER" id="PTHR43046">
    <property type="entry name" value="GDP-MANNOSE MANNOSYL HYDROLASE"/>
    <property type="match status" value="1"/>
</dbReference>
<comment type="caution">
    <text evidence="4">The sequence shown here is derived from an EMBL/GenBank/DDBJ whole genome shotgun (WGS) entry which is preliminary data.</text>
</comment>
<dbReference type="RefSeq" id="WP_101353814.1">
    <property type="nucleotide sequence ID" value="NZ_PIQO01000005.1"/>
</dbReference>
<sequence length="154" mass="17620">MTIRNSSKAIIIQDGKLLTIKFSRYGNTYYNLLGGGQENGETLHQALIRECKEEIGAEVEIGELIFVREYIGANHELSMRHTGFQQTEFLFSCKLKEPKSISEVGYNPDKGQVGLEWIKVEDLLNYSFYPMELRETLINYSNGIKTRVYVGDIN</sequence>
<comment type="cofactor">
    <cofactor evidence="1">
        <name>Mg(2+)</name>
        <dbReference type="ChEBI" id="CHEBI:18420"/>
    </cofactor>
</comment>
<dbReference type="SUPFAM" id="SSF55811">
    <property type="entry name" value="Nudix"/>
    <property type="match status" value="1"/>
</dbReference>
<dbReference type="GO" id="GO:0016787">
    <property type="term" value="F:hydrolase activity"/>
    <property type="evidence" value="ECO:0007669"/>
    <property type="project" value="UniProtKB-KW"/>
</dbReference>
<reference evidence="4 5" key="1">
    <citation type="submission" date="2017-11" db="EMBL/GenBank/DDBJ databases">
        <title>Bacillus camelliae sp. nov., isolated from pu'er tea.</title>
        <authorList>
            <person name="Niu L."/>
        </authorList>
    </citation>
    <scope>NUCLEOTIDE SEQUENCE [LARGE SCALE GENOMIC DNA]</scope>
    <source>
        <strain evidence="4 5">7578-1</strain>
    </source>
</reference>
<evidence type="ECO:0000256" key="1">
    <source>
        <dbReference type="ARBA" id="ARBA00001946"/>
    </source>
</evidence>
<dbReference type="PROSITE" id="PS51462">
    <property type="entry name" value="NUDIX"/>
    <property type="match status" value="1"/>
</dbReference>
<evidence type="ECO:0000256" key="2">
    <source>
        <dbReference type="ARBA" id="ARBA00022801"/>
    </source>
</evidence>
<proteinExistence type="predicted"/>
<dbReference type="Gene3D" id="3.90.79.10">
    <property type="entry name" value="Nucleoside Triphosphate Pyrophosphohydrolase"/>
    <property type="match status" value="1"/>
</dbReference>
<evidence type="ECO:0000313" key="4">
    <source>
        <dbReference type="EMBL" id="PKR85258.1"/>
    </source>
</evidence>
<dbReference type="CDD" id="cd18880">
    <property type="entry name" value="NUDIX_ADPRase"/>
    <property type="match status" value="1"/>
</dbReference>
<dbReference type="EMBL" id="PIQO01000005">
    <property type="protein sequence ID" value="PKR85258.1"/>
    <property type="molecule type" value="Genomic_DNA"/>
</dbReference>
<gene>
    <name evidence="4" type="ORF">CWO92_08660</name>
</gene>
<keyword evidence="5" id="KW-1185">Reference proteome</keyword>
<evidence type="ECO:0000259" key="3">
    <source>
        <dbReference type="PROSITE" id="PS51462"/>
    </source>
</evidence>
<accession>A0A2N3LKU7</accession>
<name>A0A2N3LKU7_9BACI</name>
<dbReference type="Pfam" id="PF00293">
    <property type="entry name" value="NUDIX"/>
    <property type="match status" value="1"/>
</dbReference>
<dbReference type="OrthoDB" id="65827at2"/>
<dbReference type="Proteomes" id="UP000233440">
    <property type="component" value="Unassembled WGS sequence"/>
</dbReference>